<accession>A0A3P7XXQ5</accession>
<evidence type="ECO:0000313" key="3">
    <source>
        <dbReference type="EMBL" id="VDO69989.1"/>
    </source>
</evidence>
<dbReference type="PANTHER" id="PTHR43686:SF1">
    <property type="entry name" value="AMINOTRAN_5 DOMAIN-CONTAINING PROTEIN"/>
    <property type="match status" value="1"/>
</dbReference>
<sequence>MTLFVFLGRGVPIGALWHATGTNGDAAGARSRKSMINGATGGDTGDTQTVVPDGRLAIDDRHAHLRWFVLPIEETSSVTKDHDPLELAPPIGEDENEEEEEERCQPDASGDAPDVQSPLDPTDRGKGSLGDFGTDEEPDDAKALEDWDRHVVVRRKELSKAEETKLPWCSPPLDMYRRVSEAIHGLEMIKEGDKVLVCLSGGKDSLSLLHILHFYQMRCRKNKSTNFDLGAITVDPGSTAYNPRPLMDYCRSLNIDYFYEEQDIIGAAKKLDNVRSICAFCSRMKRGRLAAAAQLHGWNVLAMGQHLDDVAERVKRVRFRSETSQIFDTSELGRLVASASWNEK</sequence>
<feature type="region of interest" description="Disordered" evidence="1">
    <location>
        <begin position="79"/>
        <end position="143"/>
    </location>
</feature>
<dbReference type="Pfam" id="PF01171">
    <property type="entry name" value="ATP_bind_3"/>
    <property type="match status" value="1"/>
</dbReference>
<dbReference type="InterPro" id="IPR011063">
    <property type="entry name" value="TilS/TtcA_N"/>
</dbReference>
<evidence type="ECO:0000313" key="5">
    <source>
        <dbReference type="WBParaSite" id="HPBE_0000685701-mRNA-1"/>
    </source>
</evidence>
<reference evidence="3 4" key="1">
    <citation type="submission" date="2018-11" db="EMBL/GenBank/DDBJ databases">
        <authorList>
            <consortium name="Pathogen Informatics"/>
        </authorList>
    </citation>
    <scope>NUCLEOTIDE SEQUENCE [LARGE SCALE GENOMIC DNA]</scope>
</reference>
<dbReference type="WBParaSite" id="HPBE_0000685701-mRNA-1">
    <property type="protein sequence ID" value="HPBE_0000685701-mRNA-1"/>
    <property type="gene ID" value="HPBE_0000685701"/>
</dbReference>
<organism evidence="3">
    <name type="scientific">Heligmosomoides polygyrus</name>
    <name type="common">Parasitic roundworm</name>
    <dbReference type="NCBI Taxonomy" id="6339"/>
    <lineage>
        <taxon>Eukaryota</taxon>
        <taxon>Metazoa</taxon>
        <taxon>Ecdysozoa</taxon>
        <taxon>Nematoda</taxon>
        <taxon>Chromadorea</taxon>
        <taxon>Rhabditida</taxon>
        <taxon>Rhabditina</taxon>
        <taxon>Rhabditomorpha</taxon>
        <taxon>Strongyloidea</taxon>
        <taxon>Heligmosomidae</taxon>
        <taxon>Heligmosomoides</taxon>
    </lineage>
</organism>
<keyword evidence="4" id="KW-1185">Reference proteome</keyword>
<feature type="domain" description="tRNA(Ile)-lysidine/2-thiocytidine synthase N-terminal" evidence="2">
    <location>
        <begin position="194"/>
        <end position="321"/>
    </location>
</feature>
<dbReference type="PANTHER" id="PTHR43686">
    <property type="entry name" value="SULFURTRANSFERASE-RELATED"/>
    <property type="match status" value="1"/>
</dbReference>
<dbReference type="OrthoDB" id="420046at2759"/>
<proteinExistence type="predicted"/>
<gene>
    <name evidence="3" type="ORF">HPBE_LOCUS6858</name>
</gene>
<evidence type="ECO:0000256" key="1">
    <source>
        <dbReference type="SAM" id="MobiDB-lite"/>
    </source>
</evidence>
<feature type="compositionally biased region" description="Acidic residues" evidence="1">
    <location>
        <begin position="92"/>
        <end position="102"/>
    </location>
</feature>
<evidence type="ECO:0000259" key="2">
    <source>
        <dbReference type="Pfam" id="PF01171"/>
    </source>
</evidence>
<dbReference type="InterPro" id="IPR014729">
    <property type="entry name" value="Rossmann-like_a/b/a_fold"/>
</dbReference>
<dbReference type="EMBL" id="UZAH01025756">
    <property type="protein sequence ID" value="VDO69989.1"/>
    <property type="molecule type" value="Genomic_DNA"/>
</dbReference>
<name>A0A3P7XXQ5_HELPZ</name>
<dbReference type="SUPFAM" id="SSF52402">
    <property type="entry name" value="Adenine nucleotide alpha hydrolases-like"/>
    <property type="match status" value="1"/>
</dbReference>
<dbReference type="Proteomes" id="UP000050761">
    <property type="component" value="Unassembled WGS sequence"/>
</dbReference>
<dbReference type="Gene3D" id="3.40.50.620">
    <property type="entry name" value="HUPs"/>
    <property type="match status" value="1"/>
</dbReference>
<reference evidence="5" key="2">
    <citation type="submission" date="2019-09" db="UniProtKB">
        <authorList>
            <consortium name="WormBaseParasite"/>
        </authorList>
    </citation>
    <scope>IDENTIFICATION</scope>
</reference>
<protein>
    <submittedName>
        <fullName evidence="5">ATP_bind_3 domain-containing protein</fullName>
    </submittedName>
</protein>
<dbReference type="AlphaFoldDB" id="A0A3P7XXQ5"/>
<evidence type="ECO:0000313" key="4">
    <source>
        <dbReference type="Proteomes" id="UP000050761"/>
    </source>
</evidence>